<evidence type="ECO:0000256" key="9">
    <source>
        <dbReference type="ARBA" id="ARBA00023180"/>
    </source>
</evidence>
<sequence length="422" mass="46878">MGIKQLPFLIIWFSSILCHVTGFSPKDSFLIDCGSPTKTTIGDRVFQPDTSNSIRRLFQPHTQLSTAKHILATTNSSKDSATYGAPLFQTARIFDGTSSYTFQILKSGRHWIRLYFFPFTFESYDMSTAKFSVTAQEFLLLRDFQLQNGSVVKEFSVSVTSGALTIQFTPARNSFAFLNALEVVSVPDELITDDARNVSSGNRYQGLTKQALQTVWRVNMGGPAVSPPNDTLSRTWVPDQEFLVNKNSATKKTGTVKYVDGGPSPDIAPELVYGSCREMNSEGDPNVKKNVTWDFDVDPGFQYLVRFHFCDIVSLSANQLMFNVYINAWEAYRNLEFDTLSAPVFIDLVTEQSESSKMSIHIGPSTDASDTYPNAILNGLEIMKMNDFANSTVGGSPFIGSSVRCSSLSVLYMALLFVLQFV</sequence>
<dbReference type="GO" id="GO:0005524">
    <property type="term" value="F:ATP binding"/>
    <property type="evidence" value="ECO:0007669"/>
    <property type="project" value="UniProtKB-KW"/>
</dbReference>
<dbReference type="AlphaFoldDB" id="A0AA41RVA3"/>
<dbReference type="Proteomes" id="UP001177140">
    <property type="component" value="Unassembled WGS sequence"/>
</dbReference>
<dbReference type="GO" id="GO:0016020">
    <property type="term" value="C:membrane"/>
    <property type="evidence" value="ECO:0007669"/>
    <property type="project" value="UniProtKB-SubCell"/>
</dbReference>
<dbReference type="PANTHER" id="PTHR34590:SF10">
    <property type="entry name" value="RECEPTOR-LIKE PROTEIN KINASE HERK 1"/>
    <property type="match status" value="1"/>
</dbReference>
<keyword evidence="3" id="KW-0812">Transmembrane</keyword>
<dbReference type="EMBL" id="JAJJMA010040596">
    <property type="protein sequence ID" value="MCL7025004.1"/>
    <property type="molecule type" value="Genomic_DNA"/>
</dbReference>
<dbReference type="InterPro" id="IPR024788">
    <property type="entry name" value="Malectin-like_Carb-bd_dom"/>
</dbReference>
<keyword evidence="2" id="KW-0808">Transferase</keyword>
<keyword evidence="9" id="KW-0325">Glycoprotein</keyword>
<evidence type="ECO:0000256" key="7">
    <source>
        <dbReference type="ARBA" id="ARBA00022989"/>
    </source>
</evidence>
<comment type="caution">
    <text evidence="12">The sequence shown here is derived from an EMBL/GenBank/DDBJ whole genome shotgun (WGS) entry which is preliminary data.</text>
</comment>
<dbReference type="PANTHER" id="PTHR34590">
    <property type="entry name" value="OS03G0124300 PROTEIN-RELATED"/>
    <property type="match status" value="1"/>
</dbReference>
<dbReference type="InterPro" id="IPR045272">
    <property type="entry name" value="ANXUR1/2-like"/>
</dbReference>
<feature type="domain" description="Malectin-like" evidence="11">
    <location>
        <begin position="31"/>
        <end position="385"/>
    </location>
</feature>
<evidence type="ECO:0000256" key="1">
    <source>
        <dbReference type="ARBA" id="ARBA00004479"/>
    </source>
</evidence>
<proteinExistence type="predicted"/>
<comment type="subcellular location">
    <subcellularLocation>
        <location evidence="1">Membrane</location>
        <topology evidence="1">Single-pass type I membrane protein</topology>
    </subcellularLocation>
</comment>
<feature type="signal peptide" evidence="10">
    <location>
        <begin position="1"/>
        <end position="22"/>
    </location>
</feature>
<organism evidence="12 13">
    <name type="scientific">Papaver nudicaule</name>
    <name type="common">Iceland poppy</name>
    <dbReference type="NCBI Taxonomy" id="74823"/>
    <lineage>
        <taxon>Eukaryota</taxon>
        <taxon>Viridiplantae</taxon>
        <taxon>Streptophyta</taxon>
        <taxon>Embryophyta</taxon>
        <taxon>Tracheophyta</taxon>
        <taxon>Spermatophyta</taxon>
        <taxon>Magnoliopsida</taxon>
        <taxon>Ranunculales</taxon>
        <taxon>Papaveraceae</taxon>
        <taxon>Papaveroideae</taxon>
        <taxon>Papaver</taxon>
    </lineage>
</organism>
<evidence type="ECO:0000256" key="5">
    <source>
        <dbReference type="ARBA" id="ARBA00022741"/>
    </source>
</evidence>
<reference evidence="12" key="1">
    <citation type="submission" date="2022-03" db="EMBL/GenBank/DDBJ databases">
        <title>A functionally conserved STORR gene fusion in Papaver species that diverged 16.8 million years ago.</title>
        <authorList>
            <person name="Catania T."/>
        </authorList>
    </citation>
    <scope>NUCLEOTIDE SEQUENCE</scope>
    <source>
        <strain evidence="12">S-191538</strain>
    </source>
</reference>
<evidence type="ECO:0000313" key="13">
    <source>
        <dbReference type="Proteomes" id="UP001177140"/>
    </source>
</evidence>
<accession>A0AA41RVA3</accession>
<dbReference type="FunFam" id="2.60.120.430:FF:000005">
    <property type="entry name" value="Putative receptor-like protein kinase"/>
    <property type="match status" value="1"/>
</dbReference>
<evidence type="ECO:0000256" key="2">
    <source>
        <dbReference type="ARBA" id="ARBA00022679"/>
    </source>
</evidence>
<evidence type="ECO:0000256" key="8">
    <source>
        <dbReference type="ARBA" id="ARBA00023136"/>
    </source>
</evidence>
<evidence type="ECO:0000256" key="3">
    <source>
        <dbReference type="ARBA" id="ARBA00022692"/>
    </source>
</evidence>
<keyword evidence="5" id="KW-0547">Nucleotide-binding</keyword>
<evidence type="ECO:0000259" key="11">
    <source>
        <dbReference type="Pfam" id="PF12819"/>
    </source>
</evidence>
<feature type="chain" id="PRO_5041252229" description="Malectin-like domain-containing protein" evidence="10">
    <location>
        <begin position="23"/>
        <end position="422"/>
    </location>
</feature>
<keyword evidence="8" id="KW-0472">Membrane</keyword>
<name>A0AA41RVA3_PAPNU</name>
<keyword evidence="4 10" id="KW-0732">Signal</keyword>
<protein>
    <recommendedName>
        <fullName evidence="11">Malectin-like domain-containing protein</fullName>
    </recommendedName>
</protein>
<evidence type="ECO:0000256" key="4">
    <source>
        <dbReference type="ARBA" id="ARBA00022729"/>
    </source>
</evidence>
<dbReference type="FunFam" id="2.60.120.430:FF:000001">
    <property type="entry name" value="Receptor-like protein kinase FERONIA"/>
    <property type="match status" value="1"/>
</dbReference>
<gene>
    <name evidence="12" type="ORF">MKW94_029192</name>
</gene>
<keyword evidence="7" id="KW-1133">Transmembrane helix</keyword>
<keyword evidence="6" id="KW-0067">ATP-binding</keyword>
<evidence type="ECO:0000256" key="10">
    <source>
        <dbReference type="SAM" id="SignalP"/>
    </source>
</evidence>
<keyword evidence="13" id="KW-1185">Reference proteome</keyword>
<evidence type="ECO:0000313" key="12">
    <source>
        <dbReference type="EMBL" id="MCL7025004.1"/>
    </source>
</evidence>
<dbReference type="GO" id="GO:0004714">
    <property type="term" value="F:transmembrane receptor protein tyrosine kinase activity"/>
    <property type="evidence" value="ECO:0007669"/>
    <property type="project" value="InterPro"/>
</dbReference>
<evidence type="ECO:0000256" key="6">
    <source>
        <dbReference type="ARBA" id="ARBA00022840"/>
    </source>
</evidence>
<dbReference type="Pfam" id="PF12819">
    <property type="entry name" value="Malectin_like"/>
    <property type="match status" value="1"/>
</dbReference>
<dbReference type="Gene3D" id="2.60.120.430">
    <property type="entry name" value="Galactose-binding lectin"/>
    <property type="match status" value="2"/>
</dbReference>